<feature type="region of interest" description="Disordered" evidence="1">
    <location>
        <begin position="179"/>
        <end position="247"/>
    </location>
</feature>
<feature type="compositionally biased region" description="Gly residues" evidence="1">
    <location>
        <begin position="229"/>
        <end position="238"/>
    </location>
</feature>
<gene>
    <name evidence="2" type="ORF">PTSG_07282</name>
</gene>
<feature type="compositionally biased region" description="Low complexity" evidence="1">
    <location>
        <begin position="25"/>
        <end position="41"/>
    </location>
</feature>
<evidence type="ECO:0000313" key="2">
    <source>
        <dbReference type="EMBL" id="EGD76941.1"/>
    </source>
</evidence>
<dbReference type="Proteomes" id="UP000007799">
    <property type="component" value="Unassembled WGS sequence"/>
</dbReference>
<sequence>MGGNRKGGKHGGHKKGGEEDDKPKQQQQQQQQQQKQQQQQQKPKKKRLSSASSDFTPRPAAQLSGHRLSTDLDDEPPTPSPTKTLRRQRSRHLSASDDVFAEEDELSKDHRSLSIPPDAFAFGDDDDGEAKDGRSRPEHGKTDERADTGSNALAPPSNAAAQHDLHSLNAETLCLRCLPDPESRSRKDPPDTKGKQSSSNSSNHGKGKGKGKKKGKHTAKANEEHSTNGSGGGGGDEGSGVVKTGTDEATSTTAYETRTCALFALAHLSCNSEAAQWLIQHKGFERCAAMVDEKTENETRLDYAFQTLCNLITHASKDQLAGLSPAVRAHVCSAARNALWKTIRVLNSARVVLAHLSPSTVERWAQWTATLGTRWL</sequence>
<feature type="compositionally biased region" description="Basic residues" evidence="1">
    <location>
        <begin position="205"/>
        <end position="219"/>
    </location>
</feature>
<dbReference type="SUPFAM" id="SSF48371">
    <property type="entry name" value="ARM repeat"/>
    <property type="match status" value="1"/>
</dbReference>
<evidence type="ECO:0000313" key="3">
    <source>
        <dbReference type="Proteomes" id="UP000007799"/>
    </source>
</evidence>
<dbReference type="InParanoid" id="F2UIZ3"/>
<feature type="compositionally biased region" description="Basic and acidic residues" evidence="1">
    <location>
        <begin position="179"/>
        <end position="194"/>
    </location>
</feature>
<feature type="compositionally biased region" description="Low complexity" evidence="1">
    <location>
        <begin position="195"/>
        <end position="204"/>
    </location>
</feature>
<feature type="compositionally biased region" description="Basic residues" evidence="1">
    <location>
        <begin position="1"/>
        <end position="14"/>
    </location>
</feature>
<reference evidence="2" key="1">
    <citation type="submission" date="2009-08" db="EMBL/GenBank/DDBJ databases">
        <title>Annotation of Salpingoeca rosetta.</title>
        <authorList>
            <consortium name="The Broad Institute Genome Sequencing Platform"/>
            <person name="Russ C."/>
            <person name="Cuomo C."/>
            <person name="Burger G."/>
            <person name="Gray M.W."/>
            <person name="Holland P.W.H."/>
            <person name="King N."/>
            <person name="Lang F.B.F."/>
            <person name="Roger A.J."/>
            <person name="Ruiz-Trillo I."/>
            <person name="Young S.K."/>
            <person name="Zeng Q."/>
            <person name="Gargeya S."/>
            <person name="Alvarado L."/>
            <person name="Berlin A."/>
            <person name="Chapman S.B."/>
            <person name="Chen Z."/>
            <person name="Freedman E."/>
            <person name="Gellesch M."/>
            <person name="Goldberg J."/>
            <person name="Griggs A."/>
            <person name="Gujja S."/>
            <person name="Heilman E."/>
            <person name="Heiman D."/>
            <person name="Howarth C."/>
            <person name="Mehta T."/>
            <person name="Neiman D."/>
            <person name="Pearson M."/>
            <person name="Roberts A."/>
            <person name="Saif S."/>
            <person name="Shea T."/>
            <person name="Shenoy N."/>
            <person name="Sisk P."/>
            <person name="Stolte C."/>
            <person name="Sykes S."/>
            <person name="White J."/>
            <person name="Yandava C."/>
            <person name="Haas B."/>
            <person name="Nusbaum C."/>
            <person name="Birren B."/>
        </authorList>
    </citation>
    <scope>NUCLEOTIDE SEQUENCE [LARGE SCALE GENOMIC DNA]</scope>
    <source>
        <strain evidence="2">ATCC 50818</strain>
    </source>
</reference>
<dbReference type="RefSeq" id="XP_004990781.1">
    <property type="nucleotide sequence ID" value="XM_004990724.1"/>
</dbReference>
<dbReference type="Gene3D" id="1.25.10.10">
    <property type="entry name" value="Leucine-rich Repeat Variant"/>
    <property type="match status" value="1"/>
</dbReference>
<dbReference type="AlphaFoldDB" id="F2UIZ3"/>
<dbReference type="InterPro" id="IPR016024">
    <property type="entry name" value="ARM-type_fold"/>
</dbReference>
<dbReference type="InterPro" id="IPR011989">
    <property type="entry name" value="ARM-like"/>
</dbReference>
<protein>
    <submittedName>
        <fullName evidence="2">Uncharacterized protein</fullName>
    </submittedName>
</protein>
<evidence type="ECO:0000256" key="1">
    <source>
        <dbReference type="SAM" id="MobiDB-lite"/>
    </source>
</evidence>
<feature type="compositionally biased region" description="Basic and acidic residues" evidence="1">
    <location>
        <begin position="130"/>
        <end position="147"/>
    </location>
</feature>
<dbReference type="EMBL" id="GL832976">
    <property type="protein sequence ID" value="EGD76941.1"/>
    <property type="molecule type" value="Genomic_DNA"/>
</dbReference>
<organism evidence="3">
    <name type="scientific">Salpingoeca rosetta (strain ATCC 50818 / BSB-021)</name>
    <dbReference type="NCBI Taxonomy" id="946362"/>
    <lineage>
        <taxon>Eukaryota</taxon>
        <taxon>Choanoflagellata</taxon>
        <taxon>Craspedida</taxon>
        <taxon>Salpingoecidae</taxon>
        <taxon>Salpingoeca</taxon>
    </lineage>
</organism>
<keyword evidence="3" id="KW-1185">Reference proteome</keyword>
<proteinExistence type="predicted"/>
<feature type="region of interest" description="Disordered" evidence="1">
    <location>
        <begin position="1"/>
        <end position="163"/>
    </location>
</feature>
<dbReference type="GeneID" id="16071342"/>
<dbReference type="KEGG" id="sre:PTSG_07282"/>
<feature type="compositionally biased region" description="Low complexity" evidence="1">
    <location>
        <begin position="150"/>
        <end position="161"/>
    </location>
</feature>
<name>F2UIZ3_SALR5</name>
<accession>F2UIZ3</accession>
<feature type="compositionally biased region" description="Basic and acidic residues" evidence="1">
    <location>
        <begin position="15"/>
        <end position="24"/>
    </location>
</feature>